<keyword evidence="6 10" id="KW-0133">Cell shape</keyword>
<dbReference type="Gene3D" id="3.40.1390.10">
    <property type="entry name" value="MurE/MurF, N-terminal domain"/>
    <property type="match status" value="1"/>
</dbReference>
<dbReference type="GO" id="GO:0009252">
    <property type="term" value="P:peptidoglycan biosynthetic process"/>
    <property type="evidence" value="ECO:0007669"/>
    <property type="project" value="UniProtKB-UniRule"/>
</dbReference>
<dbReference type="OrthoDB" id="9801978at2"/>
<evidence type="ECO:0000256" key="8">
    <source>
        <dbReference type="ARBA" id="ARBA00023306"/>
    </source>
</evidence>
<comment type="catalytic activity">
    <reaction evidence="11">
        <text>D-alanyl-D-alanine + UDP-N-acetyl-alpha-D-muramoyl-L-alanyl-gamma-D-glutamyl-meso-2,6-diaminopimelate + ATP = UDP-N-acetyl-alpha-D-muramoyl-L-alanyl-gamma-D-glutamyl-meso-2,6-diaminopimeloyl-D-alanyl-D-alanine + ADP + phosphate + H(+)</text>
        <dbReference type="Rhea" id="RHEA:28374"/>
        <dbReference type="ChEBI" id="CHEBI:15378"/>
        <dbReference type="ChEBI" id="CHEBI:30616"/>
        <dbReference type="ChEBI" id="CHEBI:43474"/>
        <dbReference type="ChEBI" id="CHEBI:57822"/>
        <dbReference type="ChEBI" id="CHEBI:61386"/>
        <dbReference type="ChEBI" id="CHEBI:83905"/>
        <dbReference type="ChEBI" id="CHEBI:456216"/>
        <dbReference type="EC" id="6.3.2.10"/>
    </reaction>
</comment>
<evidence type="ECO:0000256" key="11">
    <source>
        <dbReference type="RuleBase" id="RU004136"/>
    </source>
</evidence>
<keyword evidence="9 10" id="KW-0961">Cell wall biogenesis/degradation</keyword>
<dbReference type="Pfam" id="PF01225">
    <property type="entry name" value="Mur_ligase"/>
    <property type="match status" value="1"/>
</dbReference>
<evidence type="ECO:0000256" key="3">
    <source>
        <dbReference type="ARBA" id="ARBA00022618"/>
    </source>
</evidence>
<dbReference type="STRING" id="1423755.FC40_GL001108"/>
<dbReference type="InterPro" id="IPR000713">
    <property type="entry name" value="Mur_ligase_N"/>
</dbReference>
<dbReference type="Gene3D" id="3.40.1190.10">
    <property type="entry name" value="Mur-like, catalytic domain"/>
    <property type="match status" value="1"/>
</dbReference>
<dbReference type="GO" id="GO:0005737">
    <property type="term" value="C:cytoplasm"/>
    <property type="evidence" value="ECO:0007669"/>
    <property type="project" value="UniProtKB-SubCell"/>
</dbReference>
<dbReference type="Pfam" id="PF02875">
    <property type="entry name" value="Mur_ligase_C"/>
    <property type="match status" value="1"/>
</dbReference>
<dbReference type="RefSeq" id="WP_025022216.1">
    <property type="nucleotide sequence ID" value="NZ_AZGD01000100.1"/>
</dbReference>
<dbReference type="PATRIC" id="fig|1423755.3.peg.1169"/>
<feature type="domain" description="Mur ligase N-terminal catalytic" evidence="12">
    <location>
        <begin position="25"/>
        <end position="96"/>
    </location>
</feature>
<dbReference type="GO" id="GO:0051301">
    <property type="term" value="P:cell division"/>
    <property type="evidence" value="ECO:0007669"/>
    <property type="project" value="UniProtKB-KW"/>
</dbReference>
<evidence type="ECO:0000256" key="6">
    <source>
        <dbReference type="ARBA" id="ARBA00022960"/>
    </source>
</evidence>
<comment type="similarity">
    <text evidence="10">Belongs to the MurCDEF family. MurF subfamily.</text>
</comment>
<name>A0A0R1WU10_9LACO</name>
<evidence type="ECO:0000259" key="12">
    <source>
        <dbReference type="Pfam" id="PF01225"/>
    </source>
</evidence>
<dbReference type="InterPro" id="IPR036615">
    <property type="entry name" value="Mur_ligase_C_dom_sf"/>
</dbReference>
<dbReference type="SUPFAM" id="SSF63418">
    <property type="entry name" value="MurE/MurF N-terminal domain"/>
    <property type="match status" value="1"/>
</dbReference>
<evidence type="ECO:0000259" key="14">
    <source>
        <dbReference type="Pfam" id="PF08245"/>
    </source>
</evidence>
<reference evidence="15 16" key="1">
    <citation type="journal article" date="2015" name="Genome Announc.">
        <title>Expanding the biotechnology potential of lactobacilli through comparative genomics of 213 strains and associated genera.</title>
        <authorList>
            <person name="Sun Z."/>
            <person name="Harris H.M."/>
            <person name="McCann A."/>
            <person name="Guo C."/>
            <person name="Argimon S."/>
            <person name="Zhang W."/>
            <person name="Yang X."/>
            <person name="Jeffery I.B."/>
            <person name="Cooney J.C."/>
            <person name="Kagawa T.F."/>
            <person name="Liu W."/>
            <person name="Song Y."/>
            <person name="Salvetti E."/>
            <person name="Wrobel A."/>
            <person name="Rasinkangas P."/>
            <person name="Parkhill J."/>
            <person name="Rea M.C."/>
            <person name="O'Sullivan O."/>
            <person name="Ritari J."/>
            <person name="Douillard F.P."/>
            <person name="Paul Ross R."/>
            <person name="Yang R."/>
            <person name="Briner A.E."/>
            <person name="Felis G.E."/>
            <person name="de Vos W.M."/>
            <person name="Barrangou R."/>
            <person name="Klaenhammer T.R."/>
            <person name="Caufield P.W."/>
            <person name="Cui Y."/>
            <person name="Zhang H."/>
            <person name="O'Toole P.W."/>
        </authorList>
    </citation>
    <scope>NUCLEOTIDE SEQUENCE [LARGE SCALE GENOMIC DNA]</scope>
    <source>
        <strain evidence="15 16">DSM 18933</strain>
    </source>
</reference>
<comment type="pathway">
    <text evidence="10 11">Cell wall biogenesis; peptidoglycan biosynthesis.</text>
</comment>
<dbReference type="InterPro" id="IPR035911">
    <property type="entry name" value="MurE/MurF_N"/>
</dbReference>
<dbReference type="GO" id="GO:0071555">
    <property type="term" value="P:cell wall organization"/>
    <property type="evidence" value="ECO:0007669"/>
    <property type="project" value="UniProtKB-KW"/>
</dbReference>
<dbReference type="Pfam" id="PF08245">
    <property type="entry name" value="Mur_ligase_M"/>
    <property type="match status" value="1"/>
</dbReference>
<feature type="binding site" evidence="10">
    <location>
        <begin position="111"/>
        <end position="117"/>
    </location>
    <ligand>
        <name>ATP</name>
        <dbReference type="ChEBI" id="CHEBI:30616"/>
    </ligand>
</feature>
<dbReference type="EC" id="6.3.2.10" evidence="10 11"/>
<evidence type="ECO:0000256" key="10">
    <source>
        <dbReference type="HAMAP-Rule" id="MF_02019"/>
    </source>
</evidence>
<comment type="catalytic activity">
    <reaction evidence="10">
        <text>UDP-N-acetyl-alpha-D-muramoyl-L-alanyl-gamma-D-glutamyl-L-lysine + D-alanyl-D-alanine + ATP = UDP-N-acetyl-alpha-D-muramoyl-L-alanyl-gamma-D-glutamyl-L-lysyl-D-alanyl-D-alanine + ADP + phosphate + H(+)</text>
        <dbReference type="Rhea" id="RHEA:16085"/>
        <dbReference type="ChEBI" id="CHEBI:15378"/>
        <dbReference type="ChEBI" id="CHEBI:30616"/>
        <dbReference type="ChEBI" id="CHEBI:43474"/>
        <dbReference type="ChEBI" id="CHEBI:57822"/>
        <dbReference type="ChEBI" id="CHEBI:70758"/>
        <dbReference type="ChEBI" id="CHEBI:83903"/>
        <dbReference type="ChEBI" id="CHEBI:456216"/>
        <dbReference type="EC" id="6.3.2.10"/>
    </reaction>
</comment>
<dbReference type="Gene3D" id="3.90.190.20">
    <property type="entry name" value="Mur ligase, C-terminal domain"/>
    <property type="match status" value="1"/>
</dbReference>
<dbReference type="GO" id="GO:0047480">
    <property type="term" value="F:UDP-N-acetylmuramoyl-tripeptide-D-alanyl-D-alanine ligase activity"/>
    <property type="evidence" value="ECO:0007669"/>
    <property type="project" value="UniProtKB-UniRule"/>
</dbReference>
<dbReference type="InterPro" id="IPR005863">
    <property type="entry name" value="UDP-N-AcMur_synth"/>
</dbReference>
<dbReference type="InterPro" id="IPR051046">
    <property type="entry name" value="MurCDEF_CellWall_CoF430Synth"/>
</dbReference>
<evidence type="ECO:0000259" key="13">
    <source>
        <dbReference type="Pfam" id="PF02875"/>
    </source>
</evidence>
<dbReference type="EMBL" id="AZGD01000100">
    <property type="protein sequence ID" value="KRM17900.1"/>
    <property type="molecule type" value="Genomic_DNA"/>
</dbReference>
<evidence type="ECO:0000256" key="2">
    <source>
        <dbReference type="ARBA" id="ARBA00022598"/>
    </source>
</evidence>
<comment type="caution">
    <text evidence="15">The sequence shown here is derived from an EMBL/GenBank/DDBJ whole genome shotgun (WGS) entry which is preliminary data.</text>
</comment>
<dbReference type="PANTHER" id="PTHR43024:SF1">
    <property type="entry name" value="UDP-N-ACETYLMURAMOYL-TRIPEPTIDE--D-ALANYL-D-ALANINE LIGASE"/>
    <property type="match status" value="1"/>
</dbReference>
<dbReference type="Proteomes" id="UP000051054">
    <property type="component" value="Unassembled WGS sequence"/>
</dbReference>
<evidence type="ECO:0000256" key="1">
    <source>
        <dbReference type="ARBA" id="ARBA00022490"/>
    </source>
</evidence>
<dbReference type="SUPFAM" id="SSF53623">
    <property type="entry name" value="MurD-like peptide ligases, catalytic domain"/>
    <property type="match status" value="1"/>
</dbReference>
<dbReference type="InterPro" id="IPR004101">
    <property type="entry name" value="Mur_ligase_C"/>
</dbReference>
<evidence type="ECO:0000256" key="4">
    <source>
        <dbReference type="ARBA" id="ARBA00022741"/>
    </source>
</evidence>
<evidence type="ECO:0000313" key="16">
    <source>
        <dbReference type="Proteomes" id="UP000051054"/>
    </source>
</evidence>
<gene>
    <name evidence="10" type="primary">murF</name>
    <name evidence="15" type="ORF">FC40_GL001108</name>
</gene>
<proteinExistence type="inferred from homology"/>
<keyword evidence="1 10" id="KW-0963">Cytoplasm</keyword>
<dbReference type="GO" id="GO:0008360">
    <property type="term" value="P:regulation of cell shape"/>
    <property type="evidence" value="ECO:0007669"/>
    <property type="project" value="UniProtKB-KW"/>
</dbReference>
<dbReference type="InterPro" id="IPR013221">
    <property type="entry name" value="Mur_ligase_cen"/>
</dbReference>
<dbReference type="eggNOG" id="COG0770">
    <property type="taxonomic scope" value="Bacteria"/>
</dbReference>
<dbReference type="NCBIfam" id="TIGR01143">
    <property type="entry name" value="murF"/>
    <property type="match status" value="1"/>
</dbReference>
<keyword evidence="4 10" id="KW-0547">Nucleotide-binding</keyword>
<organism evidence="15 16">
    <name type="scientific">Ligilactobacillus hayakitensis DSM 18933 = JCM 14209</name>
    <dbReference type="NCBI Taxonomy" id="1423755"/>
    <lineage>
        <taxon>Bacteria</taxon>
        <taxon>Bacillati</taxon>
        <taxon>Bacillota</taxon>
        <taxon>Bacilli</taxon>
        <taxon>Lactobacillales</taxon>
        <taxon>Lactobacillaceae</taxon>
        <taxon>Ligilactobacillus</taxon>
    </lineage>
</organism>
<keyword evidence="7 10" id="KW-0573">Peptidoglycan synthesis</keyword>
<evidence type="ECO:0000256" key="5">
    <source>
        <dbReference type="ARBA" id="ARBA00022840"/>
    </source>
</evidence>
<dbReference type="InterPro" id="IPR036565">
    <property type="entry name" value="Mur-like_cat_sf"/>
</dbReference>
<comment type="subcellular location">
    <subcellularLocation>
        <location evidence="10 11">Cytoplasm</location>
    </subcellularLocation>
</comment>
<evidence type="ECO:0000256" key="9">
    <source>
        <dbReference type="ARBA" id="ARBA00023316"/>
    </source>
</evidence>
<feature type="domain" description="Mur ligase central" evidence="14">
    <location>
        <begin position="109"/>
        <end position="293"/>
    </location>
</feature>
<protein>
    <recommendedName>
        <fullName evidence="10 11">UDP-N-acetylmuramoyl-tripeptide--D-alanyl-D-alanine ligase</fullName>
        <ecNumber evidence="10 11">6.3.2.10</ecNumber>
    </recommendedName>
    <alternativeName>
        <fullName evidence="10">D-alanyl-D-alanine-adding enzyme</fullName>
    </alternativeName>
</protein>
<keyword evidence="2 10" id="KW-0436">Ligase</keyword>
<accession>A0A0R1WU10</accession>
<comment type="function">
    <text evidence="10 11">Involved in cell wall formation. Catalyzes the final step in the synthesis of UDP-N-acetylmuramoyl-pentapeptide, the precursor of murein.</text>
</comment>
<evidence type="ECO:0000256" key="7">
    <source>
        <dbReference type="ARBA" id="ARBA00022984"/>
    </source>
</evidence>
<keyword evidence="16" id="KW-1185">Reference proteome</keyword>
<dbReference type="GO" id="GO:0005524">
    <property type="term" value="F:ATP binding"/>
    <property type="evidence" value="ECO:0007669"/>
    <property type="project" value="UniProtKB-UniRule"/>
</dbReference>
<dbReference type="SUPFAM" id="SSF53244">
    <property type="entry name" value="MurD-like peptide ligases, peptide-binding domain"/>
    <property type="match status" value="1"/>
</dbReference>
<dbReference type="HAMAP" id="MF_02019">
    <property type="entry name" value="MurF"/>
    <property type="match status" value="1"/>
</dbReference>
<keyword evidence="8 10" id="KW-0131">Cell cycle</keyword>
<dbReference type="PANTHER" id="PTHR43024">
    <property type="entry name" value="UDP-N-ACETYLMURAMOYL-TRIPEPTIDE--D-ALANYL-D-ALANINE LIGASE"/>
    <property type="match status" value="1"/>
</dbReference>
<dbReference type="UniPathway" id="UPA00219"/>
<keyword evidence="3 10" id="KW-0132">Cell division</keyword>
<feature type="domain" description="Mur ligase C-terminal" evidence="13">
    <location>
        <begin position="317"/>
        <end position="443"/>
    </location>
</feature>
<dbReference type="AlphaFoldDB" id="A0A0R1WU10"/>
<sequence length="456" mass="50265">MKMQLAEIARALGVEANDAWQDIFVTNICFDSRQVKPGALFVPLMGTNDGHNYVQSAIDGGAVATLWQADHVNQQIADFPSLVVENCLEALQALSKYYLVKINPKVVAVTGSNGKTTTKDMTAAVLGQVFNVHKTQDNFNNEIGVPMTILSMEPNTEILVVELGMDRYEQLDFLSKLVEPDVAIITMIGEAHIEFFGSRDNIAEAKFEITHGLKEDGALVINGNEPLLTKRASEIQQETVTFGSGDNVELQAMNIVSDDKQTSFRVKKWPEVNFTIPMIGSYNVYNALAALAVGDIYHIPVDQMKNALADFSLTKNRTEWLHAPNGARILSDVYNSNPTAVKEVVTAFAEVPTTGRRMIVLGDMLELGEQAQEMHEQLADSIDETKISDVYLVGPLMAALGEKLQSKFESTKLHLYQPDELGRLTDDLKASLTSEDVVMLKASHGIHLEEVLRNLV</sequence>
<evidence type="ECO:0000313" key="15">
    <source>
        <dbReference type="EMBL" id="KRM17900.1"/>
    </source>
</evidence>
<keyword evidence="5 10" id="KW-0067">ATP-binding</keyword>
<dbReference type="GO" id="GO:0008766">
    <property type="term" value="F:UDP-N-acetylmuramoylalanyl-D-glutamyl-2,6-diaminopimelate-D-alanyl-D-alanine ligase activity"/>
    <property type="evidence" value="ECO:0007669"/>
    <property type="project" value="RHEA"/>
</dbReference>